<feature type="compositionally biased region" description="Low complexity" evidence="8">
    <location>
        <begin position="586"/>
        <end position="598"/>
    </location>
</feature>
<feature type="transmembrane region" description="Helical" evidence="9">
    <location>
        <begin position="438"/>
        <end position="465"/>
    </location>
</feature>
<protein>
    <submittedName>
        <fullName evidence="11">TRAP transporter large permease subunit</fullName>
    </submittedName>
</protein>
<feature type="transmembrane region" description="Helical" evidence="9">
    <location>
        <begin position="263"/>
        <end position="285"/>
    </location>
</feature>
<dbReference type="PANTHER" id="PTHR33362:SF7">
    <property type="entry name" value="SLL1103 PROTEIN"/>
    <property type="match status" value="1"/>
</dbReference>
<evidence type="ECO:0000256" key="1">
    <source>
        <dbReference type="ARBA" id="ARBA00004429"/>
    </source>
</evidence>
<evidence type="ECO:0000256" key="8">
    <source>
        <dbReference type="SAM" id="MobiDB-lite"/>
    </source>
</evidence>
<dbReference type="InterPro" id="IPR004681">
    <property type="entry name" value="TRAP_DctM"/>
</dbReference>
<reference evidence="11 12" key="1">
    <citation type="submission" date="2021-04" db="EMBL/GenBank/DDBJ databases">
        <title>Whole genome sequence of Jiella sp. KSK16Y-1.</title>
        <authorList>
            <person name="Tuo L."/>
        </authorList>
    </citation>
    <scope>NUCLEOTIDE SEQUENCE [LARGE SCALE GENOMIC DNA]</scope>
    <source>
        <strain evidence="11 12">KSK16Y-1</strain>
    </source>
</reference>
<keyword evidence="6 9" id="KW-0472">Membrane</keyword>
<comment type="subcellular location">
    <subcellularLocation>
        <location evidence="1 7">Cell inner membrane</location>
        <topology evidence="1 7">Multi-pass membrane protein</topology>
    </subcellularLocation>
</comment>
<keyword evidence="2" id="KW-1003">Cell membrane</keyword>
<keyword evidence="4 9" id="KW-0812">Transmembrane</keyword>
<keyword evidence="5 9" id="KW-1133">Transmembrane helix</keyword>
<evidence type="ECO:0000313" key="11">
    <source>
        <dbReference type="EMBL" id="MBP0616511.1"/>
    </source>
</evidence>
<feature type="transmembrane region" description="Helical" evidence="9">
    <location>
        <begin position="66"/>
        <end position="89"/>
    </location>
</feature>
<accession>A0ABS4BID5</accession>
<feature type="domain" description="TRAP C4-dicarboxylate transport system permease DctM subunit" evidence="10">
    <location>
        <begin position="14"/>
        <end position="515"/>
    </location>
</feature>
<feature type="transmembrane region" description="Helical" evidence="9">
    <location>
        <begin position="12"/>
        <end position="45"/>
    </location>
</feature>
<dbReference type="EMBL" id="JAGJCF010000009">
    <property type="protein sequence ID" value="MBP0616511.1"/>
    <property type="molecule type" value="Genomic_DNA"/>
</dbReference>
<dbReference type="InterPro" id="IPR010656">
    <property type="entry name" value="DctM"/>
</dbReference>
<dbReference type="RefSeq" id="WP_209595008.1">
    <property type="nucleotide sequence ID" value="NZ_JAGJCF010000009.1"/>
</dbReference>
<keyword evidence="3 7" id="KW-0997">Cell inner membrane</keyword>
<feature type="transmembrane region" description="Helical" evidence="9">
    <location>
        <begin position="297"/>
        <end position="317"/>
    </location>
</feature>
<dbReference type="PANTHER" id="PTHR33362">
    <property type="entry name" value="SIALIC ACID TRAP TRANSPORTER PERMEASE PROTEIN SIAT-RELATED"/>
    <property type="match status" value="1"/>
</dbReference>
<feature type="transmembrane region" description="Helical" evidence="9">
    <location>
        <begin position="155"/>
        <end position="179"/>
    </location>
</feature>
<dbReference type="Pfam" id="PF06808">
    <property type="entry name" value="DctM"/>
    <property type="match status" value="1"/>
</dbReference>
<dbReference type="Proteomes" id="UP000678276">
    <property type="component" value="Unassembled WGS sequence"/>
</dbReference>
<feature type="transmembrane region" description="Helical" evidence="9">
    <location>
        <begin position="113"/>
        <end position="143"/>
    </location>
</feature>
<comment type="caution">
    <text evidence="11">The sequence shown here is derived from an EMBL/GenBank/DDBJ whole genome shotgun (WGS) entry which is preliminary data.</text>
</comment>
<evidence type="ECO:0000256" key="5">
    <source>
        <dbReference type="ARBA" id="ARBA00022989"/>
    </source>
</evidence>
<evidence type="ECO:0000256" key="3">
    <source>
        <dbReference type="ARBA" id="ARBA00022519"/>
    </source>
</evidence>
<sequence length="680" mass="70103">MTEFIAHNLAPIMFVTLVVVLLLGYPVAFSLAAIGLGFFVIGVELAPLSSDINLFWPLLGALPDRFFGGVMSNDTLLAIPFFTFMGLILERSGMAEDLLETVGQLFGPLRGGLAYAVIFVGALLAATTGVVAASVIAMGLISLPIMLRYGYDRKLASGVIVASGTLAQIVPPSLVLIVLADQLGRSVGDMYSGALVPALVLTGLYLLYMFAVTMLNAKSAPALPPEARTLGGGVTSLFLSIVAAVAIAYVATLYFEGEVQQGAAIWGAVVGVVAIYTVAVLNKALKLKLLSYLTQQVIIVMVPPLALIFLVLGTIFLGVATPTEGGAMGAVGALILAFSKRRLNTTLMVQAMEATTKLSAFVLFILIGARVFSLTFYGVNGHIWVEELLTSVPGGETGFLIVVNVLVFFLAFFLDFFELAFIIVPLLAPVADKLGIDLIWFGVLLGINMQTSFMHPPFGFALFYLRSVAAKVPYLDRVTGKRMEPVTTGQIYWGAVPFVCIQVVMVGLTIAFPGMVMRYKSEAPPPASQDFKVPGFGESTGGNNGNAPSFGLPPLGGAPSFGTPGGGNGSGSTGGSGTSGNGGFGLPPLTFPGSQPAPGGTGSQGGTSGAGSAGQAGQSQAPAFGLPPLELGNKPTGSQGDANGTASGTTQPQKPANGQKPATGNDASGGVDLSKPPSFN</sequence>
<keyword evidence="12" id="KW-1185">Reference proteome</keyword>
<feature type="compositionally biased region" description="Gly residues" evidence="8">
    <location>
        <begin position="599"/>
        <end position="614"/>
    </location>
</feature>
<feature type="transmembrane region" description="Helical" evidence="9">
    <location>
        <begin position="491"/>
        <end position="512"/>
    </location>
</feature>
<gene>
    <name evidence="11" type="ORF">J6595_13060</name>
</gene>
<evidence type="ECO:0000256" key="7">
    <source>
        <dbReference type="RuleBase" id="RU369079"/>
    </source>
</evidence>
<feature type="transmembrane region" description="Helical" evidence="9">
    <location>
        <begin position="399"/>
        <end position="426"/>
    </location>
</feature>
<feature type="transmembrane region" description="Helical" evidence="9">
    <location>
        <begin position="360"/>
        <end position="379"/>
    </location>
</feature>
<proteinExistence type="predicted"/>
<keyword evidence="7" id="KW-0813">Transport</keyword>
<comment type="function">
    <text evidence="7">Part of the tripartite ATP-independent periplasmic (TRAP) transport system.</text>
</comment>
<evidence type="ECO:0000256" key="2">
    <source>
        <dbReference type="ARBA" id="ARBA00022475"/>
    </source>
</evidence>
<evidence type="ECO:0000259" key="10">
    <source>
        <dbReference type="Pfam" id="PF06808"/>
    </source>
</evidence>
<feature type="compositionally biased region" description="Gly residues" evidence="8">
    <location>
        <begin position="563"/>
        <end position="585"/>
    </location>
</feature>
<name>A0ABS4BID5_9HYPH</name>
<feature type="transmembrane region" description="Helical" evidence="9">
    <location>
        <begin position="323"/>
        <end position="339"/>
    </location>
</feature>
<feature type="compositionally biased region" description="Polar residues" evidence="8">
    <location>
        <begin position="635"/>
        <end position="666"/>
    </location>
</feature>
<organism evidence="11 12">
    <name type="scientific">Jiella mangrovi</name>
    <dbReference type="NCBI Taxonomy" id="2821407"/>
    <lineage>
        <taxon>Bacteria</taxon>
        <taxon>Pseudomonadati</taxon>
        <taxon>Pseudomonadota</taxon>
        <taxon>Alphaproteobacteria</taxon>
        <taxon>Hyphomicrobiales</taxon>
        <taxon>Aurantimonadaceae</taxon>
        <taxon>Jiella</taxon>
    </lineage>
</organism>
<evidence type="ECO:0000256" key="6">
    <source>
        <dbReference type="ARBA" id="ARBA00023136"/>
    </source>
</evidence>
<evidence type="ECO:0000256" key="9">
    <source>
        <dbReference type="SAM" id="Phobius"/>
    </source>
</evidence>
<feature type="transmembrane region" description="Helical" evidence="9">
    <location>
        <begin position="191"/>
        <end position="217"/>
    </location>
</feature>
<evidence type="ECO:0000313" key="12">
    <source>
        <dbReference type="Proteomes" id="UP000678276"/>
    </source>
</evidence>
<feature type="region of interest" description="Disordered" evidence="8">
    <location>
        <begin position="527"/>
        <end position="680"/>
    </location>
</feature>
<evidence type="ECO:0000256" key="4">
    <source>
        <dbReference type="ARBA" id="ARBA00022692"/>
    </source>
</evidence>
<feature type="transmembrane region" description="Helical" evidence="9">
    <location>
        <begin position="229"/>
        <end position="251"/>
    </location>
</feature>